<evidence type="ECO:0000256" key="1">
    <source>
        <dbReference type="ARBA" id="ARBA00022555"/>
    </source>
</evidence>
<keyword evidence="1" id="KW-0820">tRNA-binding</keyword>
<dbReference type="NCBIfam" id="NF045760">
    <property type="entry name" value="YtpR"/>
    <property type="match status" value="1"/>
</dbReference>
<reference evidence="4" key="1">
    <citation type="submission" date="2018-05" db="EMBL/GenBank/DDBJ databases">
        <authorList>
            <person name="Lanie J.A."/>
            <person name="Ng W.-L."/>
            <person name="Kazmierczak K.M."/>
            <person name="Andrzejewski T.M."/>
            <person name="Davidsen T.M."/>
            <person name="Wayne K.J."/>
            <person name="Tettelin H."/>
            <person name="Glass J.I."/>
            <person name="Rusch D."/>
            <person name="Podicherti R."/>
            <person name="Tsui H.-C.T."/>
            <person name="Winkler M.E."/>
        </authorList>
    </citation>
    <scope>NUCLEOTIDE SEQUENCE</scope>
</reference>
<dbReference type="Pfam" id="PF01588">
    <property type="entry name" value="tRNA_bind"/>
    <property type="match status" value="1"/>
</dbReference>
<dbReference type="CDD" id="cd02796">
    <property type="entry name" value="tRNA_bind_bactPheRS"/>
    <property type="match status" value="1"/>
</dbReference>
<dbReference type="Gene3D" id="3.30.56.10">
    <property type="match status" value="1"/>
</dbReference>
<protein>
    <recommendedName>
        <fullName evidence="3">tRNA-binding domain-containing protein</fullName>
    </recommendedName>
</protein>
<evidence type="ECO:0000259" key="3">
    <source>
        <dbReference type="PROSITE" id="PS50886"/>
    </source>
</evidence>
<keyword evidence="2" id="KW-0694">RNA-binding</keyword>
<evidence type="ECO:0000256" key="2">
    <source>
        <dbReference type="ARBA" id="ARBA00022884"/>
    </source>
</evidence>
<dbReference type="InterPro" id="IPR033714">
    <property type="entry name" value="tRNA_bind_bactPheRS"/>
</dbReference>
<feature type="domain" description="TRNA-binding" evidence="3">
    <location>
        <begin position="12"/>
        <end position="103"/>
    </location>
</feature>
<dbReference type="FunFam" id="2.40.50.140:FF:000045">
    <property type="entry name" value="Phenylalanine--tRNA ligase beta subunit"/>
    <property type="match status" value="1"/>
</dbReference>
<sequence length="103" mass="11282">MLGFETEISESIWRNKNIVTAKIIQCIPHPNADKLKLCQVNDGTEEKQVVCGAPNVSAGQNVAFARIGTKFPNGIKIKKVKIRGTESEGMICSEKELGISDEH</sequence>
<proteinExistence type="predicted"/>
<dbReference type="PROSITE" id="PS50886">
    <property type="entry name" value="TRBD"/>
    <property type="match status" value="1"/>
</dbReference>
<feature type="non-terminal residue" evidence="4">
    <location>
        <position position="103"/>
    </location>
</feature>
<dbReference type="SUPFAM" id="SSF50249">
    <property type="entry name" value="Nucleic acid-binding proteins"/>
    <property type="match status" value="1"/>
</dbReference>
<dbReference type="InterPro" id="IPR012340">
    <property type="entry name" value="NA-bd_OB-fold"/>
</dbReference>
<name>A0A382FW42_9ZZZZ</name>
<dbReference type="Gene3D" id="2.40.50.140">
    <property type="entry name" value="Nucleic acid-binding proteins"/>
    <property type="match status" value="1"/>
</dbReference>
<dbReference type="EMBL" id="UINC01051817">
    <property type="protein sequence ID" value="SVB66427.1"/>
    <property type="molecule type" value="Genomic_DNA"/>
</dbReference>
<dbReference type="InterPro" id="IPR002547">
    <property type="entry name" value="tRNA-bd_dom"/>
</dbReference>
<evidence type="ECO:0000313" key="4">
    <source>
        <dbReference type="EMBL" id="SVB66427.1"/>
    </source>
</evidence>
<accession>A0A382FW42</accession>
<dbReference type="GO" id="GO:0000049">
    <property type="term" value="F:tRNA binding"/>
    <property type="evidence" value="ECO:0007669"/>
    <property type="project" value="UniProtKB-KW"/>
</dbReference>
<feature type="non-terminal residue" evidence="4">
    <location>
        <position position="1"/>
    </location>
</feature>
<dbReference type="AlphaFoldDB" id="A0A382FW42"/>
<organism evidence="4">
    <name type="scientific">marine metagenome</name>
    <dbReference type="NCBI Taxonomy" id="408172"/>
    <lineage>
        <taxon>unclassified sequences</taxon>
        <taxon>metagenomes</taxon>
        <taxon>ecological metagenomes</taxon>
    </lineage>
</organism>
<gene>
    <name evidence="4" type="ORF">METZ01_LOCUS219281</name>
</gene>